<feature type="non-terminal residue" evidence="2">
    <location>
        <position position="150"/>
    </location>
</feature>
<evidence type="ECO:0000313" key="3">
    <source>
        <dbReference type="Proteomes" id="UP000232722"/>
    </source>
</evidence>
<gene>
    <name evidence="2" type="ORF">RhiirA5_387811</name>
</gene>
<sequence length="150" mass="17777">MELVNLQQNSTLQNTQITNLQSEKQALDGKLTEQLKQNSQLNQEKNNLQDKLVQTETIIQELKSWQDQFQISYKQIEEENLKLENELVRFEQNNQNQRLNLAIQIKEFAEKENVLQTQIIDLQNEKQSLIDNLTKQLEQNKQTNQQVQIQ</sequence>
<dbReference type="VEuPathDB" id="FungiDB:FUN_024742"/>
<dbReference type="Proteomes" id="UP000232722">
    <property type="component" value="Unassembled WGS sequence"/>
</dbReference>
<evidence type="ECO:0000313" key="2">
    <source>
        <dbReference type="EMBL" id="PKB92294.1"/>
    </source>
</evidence>
<name>A0A2N0NCK5_9GLOM</name>
<keyword evidence="1" id="KW-0175">Coiled coil</keyword>
<dbReference type="EMBL" id="LLXJ01011564">
    <property type="protein sequence ID" value="PKB92294.1"/>
    <property type="molecule type" value="Genomic_DNA"/>
</dbReference>
<reference evidence="2 3" key="1">
    <citation type="submission" date="2016-04" db="EMBL/GenBank/DDBJ databases">
        <title>Genome analyses suggest a sexual origin of heterokaryosis in a supposedly ancient asexual fungus.</title>
        <authorList>
            <person name="Ropars J."/>
            <person name="Sedzielewska K."/>
            <person name="Noel J."/>
            <person name="Charron P."/>
            <person name="Farinelli L."/>
            <person name="Marton T."/>
            <person name="Kruger M."/>
            <person name="Pelin A."/>
            <person name="Brachmann A."/>
            <person name="Corradi N."/>
        </authorList>
    </citation>
    <scope>NUCLEOTIDE SEQUENCE [LARGE SCALE GENOMIC DNA]</scope>
    <source>
        <strain evidence="2 3">A5</strain>
    </source>
</reference>
<protein>
    <submittedName>
        <fullName evidence="2">Uncharacterized protein</fullName>
    </submittedName>
</protein>
<accession>A0A2N0NCK5</accession>
<feature type="coiled-coil region" evidence="1">
    <location>
        <begin position="17"/>
        <end position="150"/>
    </location>
</feature>
<reference evidence="2 3" key="2">
    <citation type="submission" date="2017-09" db="EMBL/GenBank/DDBJ databases">
        <title>Extensive intraspecific genome diversity in a model arbuscular mycorrhizal fungus.</title>
        <authorList>
            <person name="Chen E.C."/>
            <person name="Morin E."/>
            <person name="Beaudet D."/>
            <person name="Noel J."/>
            <person name="Ndikumana S."/>
            <person name="Charron P."/>
            <person name="St-Onge C."/>
            <person name="Giorgi J."/>
            <person name="Grigoriev I.V."/>
            <person name="Roux C."/>
            <person name="Martin F.M."/>
            <person name="Corradi N."/>
        </authorList>
    </citation>
    <scope>NUCLEOTIDE SEQUENCE [LARGE SCALE GENOMIC DNA]</scope>
    <source>
        <strain evidence="2 3">A5</strain>
    </source>
</reference>
<evidence type="ECO:0000256" key="1">
    <source>
        <dbReference type="SAM" id="Coils"/>
    </source>
</evidence>
<proteinExistence type="predicted"/>
<dbReference type="AlphaFoldDB" id="A0A2N0NCK5"/>
<comment type="caution">
    <text evidence="2">The sequence shown here is derived from an EMBL/GenBank/DDBJ whole genome shotgun (WGS) entry which is preliminary data.</text>
</comment>
<organism evidence="2 3">
    <name type="scientific">Rhizophagus irregularis</name>
    <dbReference type="NCBI Taxonomy" id="588596"/>
    <lineage>
        <taxon>Eukaryota</taxon>
        <taxon>Fungi</taxon>
        <taxon>Fungi incertae sedis</taxon>
        <taxon>Mucoromycota</taxon>
        <taxon>Glomeromycotina</taxon>
        <taxon>Glomeromycetes</taxon>
        <taxon>Glomerales</taxon>
        <taxon>Glomeraceae</taxon>
        <taxon>Rhizophagus</taxon>
    </lineage>
</organism>